<dbReference type="EMBL" id="ML119692">
    <property type="protein sequence ID" value="RPA80035.1"/>
    <property type="molecule type" value="Genomic_DNA"/>
</dbReference>
<reference evidence="2 3" key="1">
    <citation type="journal article" date="2018" name="Nat. Ecol. Evol.">
        <title>Pezizomycetes genomes reveal the molecular basis of ectomycorrhizal truffle lifestyle.</title>
        <authorList>
            <person name="Murat C."/>
            <person name="Payen T."/>
            <person name="Noel B."/>
            <person name="Kuo A."/>
            <person name="Morin E."/>
            <person name="Chen J."/>
            <person name="Kohler A."/>
            <person name="Krizsan K."/>
            <person name="Balestrini R."/>
            <person name="Da Silva C."/>
            <person name="Montanini B."/>
            <person name="Hainaut M."/>
            <person name="Levati E."/>
            <person name="Barry K.W."/>
            <person name="Belfiori B."/>
            <person name="Cichocki N."/>
            <person name="Clum A."/>
            <person name="Dockter R.B."/>
            <person name="Fauchery L."/>
            <person name="Guy J."/>
            <person name="Iotti M."/>
            <person name="Le Tacon F."/>
            <person name="Lindquist E.A."/>
            <person name="Lipzen A."/>
            <person name="Malagnac F."/>
            <person name="Mello A."/>
            <person name="Molinier V."/>
            <person name="Miyauchi S."/>
            <person name="Poulain J."/>
            <person name="Riccioni C."/>
            <person name="Rubini A."/>
            <person name="Sitrit Y."/>
            <person name="Splivallo R."/>
            <person name="Traeger S."/>
            <person name="Wang M."/>
            <person name="Zifcakova L."/>
            <person name="Wipf D."/>
            <person name="Zambonelli A."/>
            <person name="Paolocci F."/>
            <person name="Nowrousian M."/>
            <person name="Ottonello S."/>
            <person name="Baldrian P."/>
            <person name="Spatafora J.W."/>
            <person name="Henrissat B."/>
            <person name="Nagy L.G."/>
            <person name="Aury J.M."/>
            <person name="Wincker P."/>
            <person name="Grigoriev I.V."/>
            <person name="Bonfante P."/>
            <person name="Martin F.M."/>
        </authorList>
    </citation>
    <scope>NUCLEOTIDE SEQUENCE [LARGE SCALE GENOMIC DNA]</scope>
    <source>
        <strain evidence="2 3">RN42</strain>
    </source>
</reference>
<accession>A0A3N4I1Q2</accession>
<keyword evidence="3" id="KW-1185">Reference proteome</keyword>
<feature type="region of interest" description="Disordered" evidence="1">
    <location>
        <begin position="1"/>
        <end position="34"/>
    </location>
</feature>
<evidence type="ECO:0000313" key="3">
    <source>
        <dbReference type="Proteomes" id="UP000275078"/>
    </source>
</evidence>
<organism evidence="2 3">
    <name type="scientific">Ascobolus immersus RN42</name>
    <dbReference type="NCBI Taxonomy" id="1160509"/>
    <lineage>
        <taxon>Eukaryota</taxon>
        <taxon>Fungi</taxon>
        <taxon>Dikarya</taxon>
        <taxon>Ascomycota</taxon>
        <taxon>Pezizomycotina</taxon>
        <taxon>Pezizomycetes</taxon>
        <taxon>Pezizales</taxon>
        <taxon>Ascobolaceae</taxon>
        <taxon>Ascobolus</taxon>
    </lineage>
</organism>
<dbReference type="AlphaFoldDB" id="A0A3N4I1Q2"/>
<gene>
    <name evidence="2" type="ORF">BJ508DRAFT_131721</name>
</gene>
<feature type="region of interest" description="Disordered" evidence="1">
    <location>
        <begin position="183"/>
        <end position="206"/>
    </location>
</feature>
<feature type="region of interest" description="Disordered" evidence="1">
    <location>
        <begin position="119"/>
        <end position="154"/>
    </location>
</feature>
<evidence type="ECO:0000256" key="1">
    <source>
        <dbReference type="SAM" id="MobiDB-lite"/>
    </source>
</evidence>
<name>A0A3N4I1Q2_ASCIM</name>
<feature type="compositionally biased region" description="Polar residues" evidence="1">
    <location>
        <begin position="386"/>
        <end position="400"/>
    </location>
</feature>
<feature type="region of interest" description="Disordered" evidence="1">
    <location>
        <begin position="50"/>
        <end position="72"/>
    </location>
</feature>
<feature type="compositionally biased region" description="Polar residues" evidence="1">
    <location>
        <begin position="122"/>
        <end position="141"/>
    </location>
</feature>
<evidence type="ECO:0000313" key="2">
    <source>
        <dbReference type="EMBL" id="RPA80035.1"/>
    </source>
</evidence>
<feature type="compositionally biased region" description="Low complexity" evidence="1">
    <location>
        <begin position="142"/>
        <end position="152"/>
    </location>
</feature>
<protein>
    <submittedName>
        <fullName evidence="2">Uncharacterized protein</fullName>
    </submittedName>
</protein>
<feature type="compositionally biased region" description="Acidic residues" evidence="1">
    <location>
        <begin position="197"/>
        <end position="206"/>
    </location>
</feature>
<proteinExistence type="predicted"/>
<sequence length="519" mass="56948">MSGNVLSVSKPVPVNLHSSPLSQVGPKPKETVQIQRGLTKSRVDAFERKLSTDKHKSPYEISATQMTDGSSCQNDESCKLGRSHSRVKSGIAAFETIDGKSRTQGIFSAVSMSSLAARFHGSSPTPTQQSRISTKSSLPVISTTSSQTGTTSHKNLRRLRLSESVQRLREKISFRMLVRTQQAATLEPLPPSPTGDSDSEESDDDFYYEGSEKEQCDEFEHLELEAKIKKAREGNLDIRIPKKPGSFSSGEAEDYHLEHTITFDIYGSGSSGGSEFFSKAAQDTALLSTNALSSYTEPSSQADLALSPSSLSMIQKDNQRFASNQRTLAPRGELNRAKSWTQLYAAASDEDSHWNKPFLDRYIDDHSGQAFHDDYLSKHPAYYGERTTSSSRYTSANTTRFHLPSGPPSRKGTRDSIKPTLSGIQEDGLVGPPQIVSTVSGNSTLRRGSKSLDEIDVRKSSIGSIGELSFYNRVVDAPFGSEEGGWKRKESWQARYDSCVVLPVESGPRKVQGANEAHK</sequence>
<feature type="compositionally biased region" description="Polar residues" evidence="1">
    <location>
        <begin position="62"/>
        <end position="72"/>
    </location>
</feature>
<dbReference type="Proteomes" id="UP000275078">
    <property type="component" value="Unassembled WGS sequence"/>
</dbReference>
<feature type="region of interest" description="Disordered" evidence="1">
    <location>
        <begin position="386"/>
        <end position="432"/>
    </location>
</feature>